<dbReference type="EC" id="2.1.1.107" evidence="15"/>
<dbReference type="InterPro" id="IPR006367">
    <property type="entry name" value="Sirohaem_synthase_N"/>
</dbReference>
<dbReference type="Gene3D" id="1.10.8.210">
    <property type="entry name" value="Sirohaem synthase, dimerisation domain"/>
    <property type="match status" value="1"/>
</dbReference>
<evidence type="ECO:0000256" key="14">
    <source>
        <dbReference type="ARBA" id="ARBA00060548"/>
    </source>
</evidence>
<feature type="binding site" evidence="15">
    <location>
        <position position="304"/>
    </location>
    <ligand>
        <name>S-adenosyl-L-methionine</name>
        <dbReference type="ChEBI" id="CHEBI:59789"/>
    </ligand>
</feature>
<feature type="binding site" evidence="15">
    <location>
        <begin position="43"/>
        <end position="44"/>
    </location>
    <ligand>
        <name>NAD(+)</name>
        <dbReference type="ChEBI" id="CHEBI:57540"/>
    </ligand>
</feature>
<dbReference type="InterPro" id="IPR028281">
    <property type="entry name" value="Sirohaem_synthase_central"/>
</dbReference>
<dbReference type="PANTHER" id="PTHR45790:SF1">
    <property type="entry name" value="SIROHEME SYNTHASE"/>
    <property type="match status" value="1"/>
</dbReference>
<dbReference type="InterPro" id="IPR014776">
    <property type="entry name" value="4pyrrole_Mease_sub2"/>
</dbReference>
<dbReference type="Proteomes" id="UP000032303">
    <property type="component" value="Chromosome 2"/>
</dbReference>
<evidence type="ECO:0000256" key="7">
    <source>
        <dbReference type="ARBA" id="ARBA00023002"/>
    </source>
</evidence>
<reference evidence="21 22" key="1">
    <citation type="submission" date="2013-05" db="EMBL/GenBank/DDBJ databases">
        <title>Complete genome sequence of the lipase-producing bacterium Photobacterium gaetbulicola Gung47.</title>
        <authorList>
            <person name="Kim Y.-O."/>
        </authorList>
    </citation>
    <scope>NUCLEOTIDE SEQUENCE [LARGE SCALE GENOMIC DNA]</scope>
    <source>
        <strain evidence="21 22">Gung47</strain>
    </source>
</reference>
<dbReference type="UniPathway" id="UPA00262">
    <property type="reaction ID" value="UER00211"/>
</dbReference>
<dbReference type="SUPFAM" id="SSF53790">
    <property type="entry name" value="Tetrapyrrole methylase"/>
    <property type="match status" value="1"/>
</dbReference>
<dbReference type="GO" id="GO:0009236">
    <property type="term" value="P:cobalamin biosynthetic process"/>
    <property type="evidence" value="ECO:0007669"/>
    <property type="project" value="UniProtKB-UniRule"/>
</dbReference>
<dbReference type="PANTHER" id="PTHR45790">
    <property type="entry name" value="SIROHEME SYNTHASE-RELATED"/>
    <property type="match status" value="1"/>
</dbReference>
<dbReference type="KEGG" id="pgb:H744_2c0013"/>
<feature type="domain" description="Siroheme synthase central" evidence="20">
    <location>
        <begin position="124"/>
        <end position="145"/>
    </location>
</feature>
<dbReference type="InterPro" id="IPR019478">
    <property type="entry name" value="Sirohaem_synthase_dimer_dom"/>
</dbReference>
<evidence type="ECO:0000256" key="6">
    <source>
        <dbReference type="ARBA" id="ARBA00022691"/>
    </source>
</evidence>
<evidence type="ECO:0000313" key="21">
    <source>
        <dbReference type="EMBL" id="AJR06782.1"/>
    </source>
</evidence>
<dbReference type="GO" id="GO:0032259">
    <property type="term" value="P:methylation"/>
    <property type="evidence" value="ECO:0007669"/>
    <property type="project" value="UniProtKB-KW"/>
</dbReference>
<dbReference type="InterPro" id="IPR036291">
    <property type="entry name" value="NAD(P)-bd_dom_sf"/>
</dbReference>
<evidence type="ECO:0000256" key="10">
    <source>
        <dbReference type="ARBA" id="ARBA00023244"/>
    </source>
</evidence>
<feature type="modified residue" description="Phosphoserine" evidence="15">
    <location>
        <position position="128"/>
    </location>
</feature>
<dbReference type="InterPro" id="IPR035996">
    <property type="entry name" value="4pyrrol_Methylase_sf"/>
</dbReference>
<keyword evidence="10 15" id="KW-0627">Porphyrin biosynthesis</keyword>
<evidence type="ECO:0000256" key="11">
    <source>
        <dbReference type="ARBA" id="ARBA00023268"/>
    </source>
</evidence>
<feature type="domain" description="Sirohaem synthase dimerisation" evidence="19">
    <location>
        <begin position="150"/>
        <end position="206"/>
    </location>
</feature>
<feature type="binding site" evidence="15">
    <location>
        <position position="223"/>
    </location>
    <ligand>
        <name>S-adenosyl-L-methionine</name>
        <dbReference type="ChEBI" id="CHEBI:59789"/>
    </ligand>
</feature>
<dbReference type="PATRIC" id="fig|658445.3.peg.1910"/>
<dbReference type="GO" id="GO:0051266">
    <property type="term" value="F:sirohydrochlorin ferrochelatase activity"/>
    <property type="evidence" value="ECO:0007669"/>
    <property type="project" value="UniProtKB-EC"/>
</dbReference>
<comment type="function">
    <text evidence="15">Multifunctional enzyme that catalyzes the SAM-dependent methylations of uroporphyrinogen III at position C-2 and C-7 to form precorrin-2 via precorrin-1. Then it catalyzes the NAD-dependent ring dehydrogenation of precorrin-2 to yield sirohydrochlorin. Finally, it catalyzes the ferrochelation of sirohydrochlorin to yield siroheme.</text>
</comment>
<keyword evidence="11 15" id="KW-0511">Multifunctional enzyme</keyword>
<comment type="pathway">
    <text evidence="12 15">Porphyrin-containing compound metabolism; siroheme biosynthesis; precorrin-2 from uroporphyrinogen III: step 1/1.</text>
</comment>
<evidence type="ECO:0000256" key="8">
    <source>
        <dbReference type="ARBA" id="ARBA00023027"/>
    </source>
</evidence>
<dbReference type="GO" id="GO:0051287">
    <property type="term" value="F:NAD binding"/>
    <property type="evidence" value="ECO:0007669"/>
    <property type="project" value="InterPro"/>
</dbReference>
<dbReference type="SUPFAM" id="SSF75615">
    <property type="entry name" value="Siroheme synthase middle domains-like"/>
    <property type="match status" value="1"/>
</dbReference>
<feature type="binding site" evidence="15">
    <location>
        <position position="381"/>
    </location>
    <ligand>
        <name>S-adenosyl-L-methionine</name>
        <dbReference type="ChEBI" id="CHEBI:59789"/>
    </ligand>
</feature>
<keyword evidence="8 15" id="KW-0520">NAD</keyword>
<dbReference type="UniPathway" id="UPA00148">
    <property type="reaction ID" value="UER00211"/>
</dbReference>
<dbReference type="Pfam" id="PF00590">
    <property type="entry name" value="TP_methylase"/>
    <property type="match status" value="1"/>
</dbReference>
<comment type="similarity">
    <text evidence="15">In the N-terminal section; belongs to the precorrin-2 dehydrogenase / sirohydrochlorin ferrochelatase family.</text>
</comment>
<dbReference type="GO" id="GO:0019354">
    <property type="term" value="P:siroheme biosynthetic process"/>
    <property type="evidence" value="ECO:0007669"/>
    <property type="project" value="UniProtKB-UniRule"/>
</dbReference>
<dbReference type="FunFam" id="3.40.1010.10:FF:000001">
    <property type="entry name" value="Siroheme synthase"/>
    <property type="match status" value="1"/>
</dbReference>
<dbReference type="EMBL" id="CP005974">
    <property type="protein sequence ID" value="AJR06782.1"/>
    <property type="molecule type" value="Genomic_DNA"/>
</dbReference>
<dbReference type="AlphaFoldDB" id="A0A0C5WKL2"/>
<feature type="region of interest" description="Precorrin-2 dehydrogenase / sirohydrochlorin ferrochelatase" evidence="15">
    <location>
        <begin position="1"/>
        <end position="203"/>
    </location>
</feature>
<keyword evidence="4 15" id="KW-0489">Methyltransferase</keyword>
<evidence type="ECO:0000256" key="9">
    <source>
        <dbReference type="ARBA" id="ARBA00023239"/>
    </source>
</evidence>
<dbReference type="NCBIfam" id="TIGR01469">
    <property type="entry name" value="cobA_cysG_Cterm"/>
    <property type="match status" value="1"/>
</dbReference>
<dbReference type="OrthoDB" id="9815856at2"/>
<dbReference type="GO" id="GO:0043115">
    <property type="term" value="F:precorrin-2 dehydrogenase activity"/>
    <property type="evidence" value="ECO:0007669"/>
    <property type="project" value="UniProtKB-UniRule"/>
</dbReference>
<keyword evidence="6 15" id="KW-0949">S-adenosyl-L-methionine</keyword>
<feature type="binding site" evidence="15">
    <location>
        <begin position="329"/>
        <end position="330"/>
    </location>
    <ligand>
        <name>S-adenosyl-L-methionine</name>
        <dbReference type="ChEBI" id="CHEBI:59789"/>
    </ligand>
</feature>
<dbReference type="NCBIfam" id="TIGR01470">
    <property type="entry name" value="cysG_Nterm"/>
    <property type="match status" value="1"/>
</dbReference>
<keyword evidence="7 15" id="KW-0560">Oxidoreductase</keyword>
<dbReference type="InterPro" id="IPR003043">
    <property type="entry name" value="Uropor_MeTrfase_CS"/>
</dbReference>
<comment type="pathway">
    <text evidence="1 15">Porphyrin-containing compound metabolism; siroheme biosynthesis; sirohydrochlorin from precorrin-2: step 1/1.</text>
</comment>
<keyword evidence="9 15" id="KW-0456">Lyase</keyword>
<dbReference type="FunFam" id="3.30.950.10:FF:000001">
    <property type="entry name" value="Siroheme synthase"/>
    <property type="match status" value="1"/>
</dbReference>
<comment type="pathway">
    <text evidence="14 15">Cofactor biosynthesis; adenosylcobalamin biosynthesis; precorrin-2 from uroporphyrinogen III: step 1/1.</text>
</comment>
<dbReference type="Pfam" id="PF14824">
    <property type="entry name" value="Sirohm_synth_M"/>
    <property type="match status" value="1"/>
</dbReference>
<dbReference type="FunFam" id="3.30.160.110:FF:000001">
    <property type="entry name" value="Siroheme synthase"/>
    <property type="match status" value="1"/>
</dbReference>
<dbReference type="Pfam" id="PF13241">
    <property type="entry name" value="NAD_binding_7"/>
    <property type="match status" value="1"/>
</dbReference>
<sequence>MDYLPIFADLKRRPCLVVGGNDVAWRKAKMLLKAGADVKVISPELSPLFQQAVTNGQITYLGEDFSPEHLDGIFLAIAATERKAVNALVYQSANQRQVLVNVVDDTQRCSFIVPSVVDRSPIIVAVSSSGQAPVLARLIREKLEALLPQHLGKMATIAGRFRSRLAQTVTSFSARRQFWEQAFNGRFASLVAAGQVELAGQELEQLSQGQAKRGEVALIGAGPGDAGLLTLRALQLLQQADVVLFDYLVSEEVMDLVRRDAERVCVGKKAGFHSVPQTETNRLLVEYASQGKRVVRLKGGDPFVFGRGGEELEVLFDHNIPFEVVPGVTAAAGATAYAGIPLTHRDHAQTAMFVTGHLKAGSDQLDWQTLARGNQTLVIYMGLMNASDIMQQLIEHGRAATTAVAIIERGTQPAQKIYKGQLQELDELAQQAASPALIVVGEVVNLSEKLHWFGKQPQPAYPNMDLQGAVVKLA</sequence>
<keyword evidence="15" id="KW-0597">Phosphoprotein</keyword>
<dbReference type="PROSITE" id="PS00839">
    <property type="entry name" value="SUMT_1"/>
    <property type="match status" value="1"/>
</dbReference>
<comment type="catalytic activity">
    <reaction evidence="15">
        <text>uroporphyrinogen III + 2 S-adenosyl-L-methionine = precorrin-2 + 2 S-adenosyl-L-homocysteine + H(+)</text>
        <dbReference type="Rhea" id="RHEA:32459"/>
        <dbReference type="ChEBI" id="CHEBI:15378"/>
        <dbReference type="ChEBI" id="CHEBI:57308"/>
        <dbReference type="ChEBI" id="CHEBI:57856"/>
        <dbReference type="ChEBI" id="CHEBI:58827"/>
        <dbReference type="ChEBI" id="CHEBI:59789"/>
        <dbReference type="EC" id="2.1.1.107"/>
    </reaction>
</comment>
<evidence type="ECO:0000256" key="17">
    <source>
        <dbReference type="RuleBase" id="RU003960"/>
    </source>
</evidence>
<dbReference type="InterPro" id="IPR006366">
    <property type="entry name" value="CobA/CysG_C"/>
</dbReference>
<evidence type="ECO:0000313" key="22">
    <source>
        <dbReference type="Proteomes" id="UP000032303"/>
    </source>
</evidence>
<dbReference type="InterPro" id="IPR037115">
    <property type="entry name" value="Sirohaem_synt_dimer_dom_sf"/>
</dbReference>
<evidence type="ECO:0000256" key="1">
    <source>
        <dbReference type="ARBA" id="ARBA00005010"/>
    </source>
</evidence>
<evidence type="ECO:0000256" key="16">
    <source>
        <dbReference type="PIRSR" id="PIRSR036426-1"/>
    </source>
</evidence>
<dbReference type="EC" id="4.99.1.4" evidence="15"/>
<dbReference type="InterPro" id="IPR014777">
    <property type="entry name" value="4pyrrole_Mease_sub1"/>
</dbReference>
<feature type="active site" description="Proton acceptor" evidence="15 16">
    <location>
        <position position="246"/>
    </location>
</feature>
<evidence type="ECO:0000256" key="5">
    <source>
        <dbReference type="ARBA" id="ARBA00022679"/>
    </source>
</evidence>
<dbReference type="EC" id="1.3.1.76" evidence="15"/>
<evidence type="ECO:0000256" key="15">
    <source>
        <dbReference type="HAMAP-Rule" id="MF_01646"/>
    </source>
</evidence>
<dbReference type="NCBIfam" id="NF007922">
    <property type="entry name" value="PRK10637.1"/>
    <property type="match status" value="1"/>
</dbReference>
<dbReference type="InterPro" id="IPR050161">
    <property type="entry name" value="Siro_Cobalamin_biosynth"/>
</dbReference>
<dbReference type="Gene3D" id="3.30.160.110">
    <property type="entry name" value="Siroheme synthase, domain 2"/>
    <property type="match status" value="1"/>
</dbReference>
<name>A0A0C5WKL2_9GAMM</name>
<organism evidence="21 22">
    <name type="scientific">Photobacterium gaetbulicola Gung47</name>
    <dbReference type="NCBI Taxonomy" id="658445"/>
    <lineage>
        <taxon>Bacteria</taxon>
        <taxon>Pseudomonadati</taxon>
        <taxon>Pseudomonadota</taxon>
        <taxon>Gammaproteobacteria</taxon>
        <taxon>Vibrionales</taxon>
        <taxon>Vibrionaceae</taxon>
        <taxon>Photobacterium</taxon>
    </lineage>
</organism>
<keyword evidence="3 15" id="KW-0169">Cobalamin biosynthesis</keyword>
<dbReference type="PROSITE" id="PS00840">
    <property type="entry name" value="SUMT_2"/>
    <property type="match status" value="1"/>
</dbReference>
<proteinExistence type="inferred from homology"/>
<comment type="similarity">
    <text evidence="15">In the C-terminal section; belongs to the precorrin methyltransferase family.</text>
</comment>
<comment type="pathway">
    <text evidence="15">Cofactor biosynthesis; adenosylcobalamin biosynthesis; sirohydrochlorin from precorrin-2: step 1/1.</text>
</comment>
<comment type="catalytic activity">
    <reaction evidence="15">
        <text>siroheme + 2 H(+) = sirohydrochlorin + Fe(2+)</text>
        <dbReference type="Rhea" id="RHEA:24360"/>
        <dbReference type="ChEBI" id="CHEBI:15378"/>
        <dbReference type="ChEBI" id="CHEBI:29033"/>
        <dbReference type="ChEBI" id="CHEBI:58351"/>
        <dbReference type="ChEBI" id="CHEBI:60052"/>
        <dbReference type="EC" id="4.99.1.4"/>
    </reaction>
</comment>
<dbReference type="Gene3D" id="3.40.50.720">
    <property type="entry name" value="NAD(P)-binding Rossmann-like Domain"/>
    <property type="match status" value="1"/>
</dbReference>
<feature type="active site" description="Proton donor" evidence="15 16">
    <location>
        <position position="268"/>
    </location>
</feature>
<evidence type="ECO:0000259" key="18">
    <source>
        <dbReference type="Pfam" id="PF00590"/>
    </source>
</evidence>
<comment type="catalytic activity">
    <reaction evidence="13 15">
        <text>precorrin-2 + NAD(+) = sirohydrochlorin + NADH + 2 H(+)</text>
        <dbReference type="Rhea" id="RHEA:15613"/>
        <dbReference type="ChEBI" id="CHEBI:15378"/>
        <dbReference type="ChEBI" id="CHEBI:57540"/>
        <dbReference type="ChEBI" id="CHEBI:57945"/>
        <dbReference type="ChEBI" id="CHEBI:58351"/>
        <dbReference type="ChEBI" id="CHEBI:58827"/>
        <dbReference type="EC" id="1.3.1.76"/>
    </reaction>
</comment>
<keyword evidence="22" id="KW-1185">Reference proteome</keyword>
<dbReference type="GO" id="GO:0004851">
    <property type="term" value="F:uroporphyrin-III C-methyltransferase activity"/>
    <property type="evidence" value="ECO:0007669"/>
    <property type="project" value="UniProtKB-UniRule"/>
</dbReference>
<evidence type="ECO:0000256" key="12">
    <source>
        <dbReference type="ARBA" id="ARBA00025705"/>
    </source>
</evidence>
<feature type="region of interest" description="Uroporphyrinogen-III C-methyltransferase" evidence="15">
    <location>
        <begin position="214"/>
        <end position="474"/>
    </location>
</feature>
<dbReference type="CDD" id="cd11642">
    <property type="entry name" value="SUMT"/>
    <property type="match status" value="1"/>
</dbReference>
<keyword evidence="5 15" id="KW-0808">Transferase</keyword>
<evidence type="ECO:0000256" key="2">
    <source>
        <dbReference type="ARBA" id="ARBA00005879"/>
    </source>
</evidence>
<dbReference type="SUPFAM" id="SSF51735">
    <property type="entry name" value="NAD(P)-binding Rossmann-fold domains"/>
    <property type="match status" value="1"/>
</dbReference>
<feature type="domain" description="Tetrapyrrole methylase" evidence="18">
    <location>
        <begin position="216"/>
        <end position="426"/>
    </location>
</feature>
<evidence type="ECO:0000259" key="20">
    <source>
        <dbReference type="Pfam" id="PF14824"/>
    </source>
</evidence>
<dbReference type="Gene3D" id="3.40.1010.10">
    <property type="entry name" value="Cobalt-precorrin-4 Transmethylase, Domain 1"/>
    <property type="match status" value="1"/>
</dbReference>
<comment type="similarity">
    <text evidence="2 17">Belongs to the precorrin methyltransferase family.</text>
</comment>
<feature type="binding site" evidence="15">
    <location>
        <begin position="299"/>
        <end position="301"/>
    </location>
    <ligand>
        <name>S-adenosyl-L-methionine</name>
        <dbReference type="ChEBI" id="CHEBI:59789"/>
    </ligand>
</feature>
<accession>A0A0C5WKL2</accession>
<comment type="pathway">
    <text evidence="15">Porphyrin-containing compound metabolism; siroheme biosynthesis; siroheme from sirohydrochlorin: step 1/1.</text>
</comment>
<evidence type="ECO:0000259" key="19">
    <source>
        <dbReference type="Pfam" id="PF10414"/>
    </source>
</evidence>
<dbReference type="STRING" id="658445.H744_2c0013"/>
<gene>
    <name evidence="15" type="primary">cysG</name>
    <name evidence="21" type="ORF">H744_2c0013</name>
</gene>
<evidence type="ECO:0000256" key="13">
    <source>
        <dbReference type="ARBA" id="ARBA00047561"/>
    </source>
</evidence>
<dbReference type="NCBIfam" id="NF004790">
    <property type="entry name" value="PRK06136.1"/>
    <property type="match status" value="1"/>
</dbReference>
<feature type="binding site" evidence="15">
    <location>
        <begin position="22"/>
        <end position="23"/>
    </location>
    <ligand>
        <name>NAD(+)</name>
        <dbReference type="ChEBI" id="CHEBI:57540"/>
    </ligand>
</feature>
<evidence type="ECO:0000256" key="4">
    <source>
        <dbReference type="ARBA" id="ARBA00022603"/>
    </source>
</evidence>
<dbReference type="HOGENOM" id="CLU_011276_2_0_6"/>
<dbReference type="InterPro" id="IPR000878">
    <property type="entry name" value="4pyrrol_Mease"/>
</dbReference>
<feature type="binding site" evidence="15">
    <location>
        <position position="410"/>
    </location>
    <ligand>
        <name>S-adenosyl-L-methionine</name>
        <dbReference type="ChEBI" id="CHEBI:59789"/>
    </ligand>
</feature>
<dbReference type="PIRSF" id="PIRSF036426">
    <property type="entry name" value="Sirohaem_synth"/>
    <property type="match status" value="1"/>
</dbReference>
<dbReference type="HAMAP" id="MF_01646">
    <property type="entry name" value="Siroheme_synth"/>
    <property type="match status" value="1"/>
</dbReference>
<protein>
    <recommendedName>
        <fullName evidence="15">Siroheme synthase</fullName>
    </recommendedName>
    <domain>
        <recommendedName>
            <fullName evidence="15">Uroporphyrinogen-III C-methyltransferase</fullName>
            <shortName evidence="15">Urogen III methylase</shortName>
            <ecNumber evidence="15">2.1.1.107</ecNumber>
        </recommendedName>
        <alternativeName>
            <fullName evidence="15">SUMT</fullName>
        </alternativeName>
        <alternativeName>
            <fullName evidence="15">Uroporphyrinogen III methylase</fullName>
            <shortName evidence="15">UROM</shortName>
        </alternativeName>
    </domain>
    <domain>
        <recommendedName>
            <fullName evidence="15">Precorrin-2 dehydrogenase</fullName>
            <ecNumber evidence="15">1.3.1.76</ecNumber>
        </recommendedName>
    </domain>
    <domain>
        <recommendedName>
            <fullName evidence="15">Sirohydrochlorin ferrochelatase</fullName>
            <ecNumber evidence="15">4.99.1.4</ecNumber>
        </recommendedName>
    </domain>
</protein>
<dbReference type="InterPro" id="IPR012409">
    <property type="entry name" value="Sirohaem_synth"/>
</dbReference>
<dbReference type="Pfam" id="PF10414">
    <property type="entry name" value="CysG_dimeriser"/>
    <property type="match status" value="1"/>
</dbReference>
<dbReference type="Gene3D" id="3.30.950.10">
    <property type="entry name" value="Methyltransferase, Cobalt-precorrin-4 Transmethylase, Domain 2"/>
    <property type="match status" value="1"/>
</dbReference>
<evidence type="ECO:0000256" key="3">
    <source>
        <dbReference type="ARBA" id="ARBA00022573"/>
    </source>
</evidence>